<evidence type="ECO:0000313" key="5">
    <source>
        <dbReference type="Proteomes" id="UP000664521"/>
    </source>
</evidence>
<evidence type="ECO:0000256" key="1">
    <source>
        <dbReference type="SAM" id="Coils"/>
    </source>
</evidence>
<feature type="compositionally biased region" description="Polar residues" evidence="2">
    <location>
        <begin position="399"/>
        <end position="413"/>
    </location>
</feature>
<keyword evidence="5" id="KW-1185">Reference proteome</keyword>
<feature type="region of interest" description="Disordered" evidence="2">
    <location>
        <begin position="498"/>
        <end position="538"/>
    </location>
</feature>
<feature type="signal peptide" evidence="3">
    <location>
        <begin position="1"/>
        <end position="22"/>
    </location>
</feature>
<feature type="compositionally biased region" description="Low complexity" evidence="2">
    <location>
        <begin position="325"/>
        <end position="339"/>
    </location>
</feature>
<comment type="caution">
    <text evidence="4">The sequence shown here is derived from an EMBL/GenBank/DDBJ whole genome shotgun (WGS) entry which is preliminary data.</text>
</comment>
<protein>
    <recommendedName>
        <fullName evidence="6">NUDE domain-containing protein</fullName>
    </recommendedName>
</protein>
<proteinExistence type="predicted"/>
<keyword evidence="1" id="KW-0175">Coiled coil</keyword>
<dbReference type="AlphaFoldDB" id="A0A8H3ET12"/>
<evidence type="ECO:0008006" key="6">
    <source>
        <dbReference type="Google" id="ProtNLM"/>
    </source>
</evidence>
<feature type="compositionally biased region" description="Low complexity" evidence="2">
    <location>
        <begin position="374"/>
        <end position="386"/>
    </location>
</feature>
<feature type="coiled-coil region" evidence="1">
    <location>
        <begin position="24"/>
        <end position="76"/>
    </location>
</feature>
<evidence type="ECO:0000256" key="3">
    <source>
        <dbReference type="SAM" id="SignalP"/>
    </source>
</evidence>
<gene>
    <name evidence="4" type="ORF">HETSPECPRED_001250</name>
</gene>
<dbReference type="Proteomes" id="UP000664521">
    <property type="component" value="Unassembled WGS sequence"/>
</dbReference>
<name>A0A8H3ET12_9LECA</name>
<feature type="region of interest" description="Disordered" evidence="2">
    <location>
        <begin position="570"/>
        <end position="613"/>
    </location>
</feature>
<dbReference type="OrthoDB" id="4088568at2759"/>
<evidence type="ECO:0000313" key="4">
    <source>
        <dbReference type="EMBL" id="CAF9912926.1"/>
    </source>
</evidence>
<feature type="compositionally biased region" description="Polar residues" evidence="2">
    <location>
        <begin position="571"/>
        <end position="603"/>
    </location>
</feature>
<sequence>MATNSLTLAGFALQALLARHEAFLLEAEEERNAMSASIRRLETEKEELESANSSKIKENRNLLDQLENMNNSIAESDTHIRSLTATLASTRSEIERLTVLAARTTQLESQLSAIEAEQLVLRENLVVKEESHRTAVQRWKMAERTVGHLNEQVDRIEREAKDERQRHADVVGRLERRRVVELELETAAGRLKGAAAATSLEKDSGSSTVVSHFVKDILQDNANLQMGIVELRDMLMGSNAEIENLREQMLEHQPISQSVCSPLEDELAELPTKTTKPDSHPELHVHHHYHAPSRAEGGSRERFGTPRRPKKKRNVLMPGVFTPPSSVRTTRTAGTSTPSSAAAILAQTSVTIPPLTLTQSAGWSLQSPRTRSSVAASTVPSSPQSAYGPHSLFDHVDNTLDTSRPTSPESLASESPFRQAMLGKRNSSTSQRSFSTPIIARSQSPASPGIPSNPSEYGKLRANPIDDGLSEIDTHYFDHATIIEENEDESMEVSIMAGPQPLTTSDPEDPPLQSYSPRLRRPASHESILSPTSPDIPTLRTQHTRLLASGQGLKSRTSLSITTPRIEPVINSMSASAEPSLNSTSHGQDSKSYNRSILSGMSSHSEDGPEKQMTLGKRVGGWVWGKWGIAPMASTGNLRAKASLNGALGDGGKMRAAGVNQVGKVRGLGMPRRVPSKVEVEGIDERALREVLDEE</sequence>
<dbReference type="EMBL" id="CAJPDS010000012">
    <property type="protein sequence ID" value="CAF9912926.1"/>
    <property type="molecule type" value="Genomic_DNA"/>
</dbReference>
<feature type="region of interest" description="Disordered" evidence="2">
    <location>
        <begin position="374"/>
        <end position="466"/>
    </location>
</feature>
<feature type="compositionally biased region" description="Basic residues" evidence="2">
    <location>
        <begin position="305"/>
        <end position="314"/>
    </location>
</feature>
<feature type="region of interest" description="Disordered" evidence="2">
    <location>
        <begin position="289"/>
        <end position="339"/>
    </location>
</feature>
<feature type="chain" id="PRO_5034694433" description="NUDE domain-containing protein" evidence="3">
    <location>
        <begin position="23"/>
        <end position="695"/>
    </location>
</feature>
<feature type="compositionally biased region" description="Polar residues" evidence="2">
    <location>
        <begin position="425"/>
        <end position="455"/>
    </location>
</feature>
<keyword evidence="3" id="KW-0732">Signal</keyword>
<feature type="compositionally biased region" description="Polar residues" evidence="2">
    <location>
        <begin position="527"/>
        <end position="538"/>
    </location>
</feature>
<accession>A0A8H3ET12</accession>
<organism evidence="4 5">
    <name type="scientific">Heterodermia speciosa</name>
    <dbReference type="NCBI Taxonomy" id="116794"/>
    <lineage>
        <taxon>Eukaryota</taxon>
        <taxon>Fungi</taxon>
        <taxon>Dikarya</taxon>
        <taxon>Ascomycota</taxon>
        <taxon>Pezizomycotina</taxon>
        <taxon>Lecanoromycetes</taxon>
        <taxon>OSLEUM clade</taxon>
        <taxon>Lecanoromycetidae</taxon>
        <taxon>Caliciales</taxon>
        <taxon>Physciaceae</taxon>
        <taxon>Heterodermia</taxon>
    </lineage>
</organism>
<reference evidence="4" key="1">
    <citation type="submission" date="2021-03" db="EMBL/GenBank/DDBJ databases">
        <authorList>
            <person name="Tagirdzhanova G."/>
        </authorList>
    </citation>
    <scope>NUCLEOTIDE SEQUENCE</scope>
</reference>
<evidence type="ECO:0000256" key="2">
    <source>
        <dbReference type="SAM" id="MobiDB-lite"/>
    </source>
</evidence>